<dbReference type="SMART" id="SM00387">
    <property type="entry name" value="HATPase_c"/>
    <property type="match status" value="1"/>
</dbReference>
<dbReference type="InterPro" id="IPR036890">
    <property type="entry name" value="HATPase_C_sf"/>
</dbReference>
<dbReference type="Gene3D" id="1.10.287.130">
    <property type="match status" value="1"/>
</dbReference>
<dbReference type="Pfam" id="PF02518">
    <property type="entry name" value="HATPase_c"/>
    <property type="match status" value="1"/>
</dbReference>
<dbReference type="InterPro" id="IPR004358">
    <property type="entry name" value="Sig_transdc_His_kin-like_C"/>
</dbReference>
<reference evidence="11 12" key="1">
    <citation type="journal article" date="2017" name="Genome Med.">
        <title>A novel Ruminococcus gnavus clade enriched in inflammatory bowel disease patients.</title>
        <authorList>
            <person name="Hall A.B."/>
            <person name="Yassour M."/>
            <person name="Sauk J."/>
            <person name="Garner A."/>
            <person name="Jiang X."/>
            <person name="Arthur T."/>
            <person name="Lagoudas G.K."/>
            <person name="Vatanen T."/>
            <person name="Fornelos N."/>
            <person name="Wilson R."/>
            <person name="Bertha M."/>
            <person name="Cohen M."/>
            <person name="Garber J."/>
            <person name="Khalili H."/>
            <person name="Gevers D."/>
            <person name="Ananthakrishnan A.N."/>
            <person name="Kugathasan S."/>
            <person name="Lander E.S."/>
            <person name="Blainey P."/>
            <person name="Vlamakis H."/>
            <person name="Xavier R.J."/>
            <person name="Huttenhower C."/>
        </authorList>
    </citation>
    <scope>NUCLEOTIDE SEQUENCE [LARGE SCALE GENOMIC DNA]</scope>
    <source>
        <strain evidence="9 11">RJX1118</strain>
        <strain evidence="10 12">RJX1124</strain>
    </source>
</reference>
<feature type="domain" description="Histidine kinase" evidence="7">
    <location>
        <begin position="37"/>
        <end position="243"/>
    </location>
</feature>
<evidence type="ECO:0000259" key="7">
    <source>
        <dbReference type="PROSITE" id="PS50109"/>
    </source>
</evidence>
<evidence type="ECO:0000313" key="11">
    <source>
        <dbReference type="Proteomes" id="UP000234849"/>
    </source>
</evidence>
<dbReference type="GO" id="GO:0000155">
    <property type="term" value="F:phosphorelay sensor kinase activity"/>
    <property type="evidence" value="ECO:0007669"/>
    <property type="project" value="InterPro"/>
</dbReference>
<evidence type="ECO:0000256" key="4">
    <source>
        <dbReference type="ARBA" id="ARBA00022679"/>
    </source>
</evidence>
<evidence type="ECO:0000256" key="6">
    <source>
        <dbReference type="ARBA" id="ARBA00023012"/>
    </source>
</evidence>
<dbReference type="EMBL" id="NIHM01000004">
    <property type="protein sequence ID" value="PLT56846.1"/>
    <property type="molecule type" value="Genomic_DNA"/>
</dbReference>
<keyword evidence="4" id="KW-0808">Transferase</keyword>
<dbReference type="SUPFAM" id="SSF47384">
    <property type="entry name" value="Homodimeric domain of signal transducing histidine kinase"/>
    <property type="match status" value="1"/>
</dbReference>
<dbReference type="InterPro" id="IPR003594">
    <property type="entry name" value="HATPase_dom"/>
</dbReference>
<evidence type="ECO:0000256" key="3">
    <source>
        <dbReference type="ARBA" id="ARBA00022553"/>
    </source>
</evidence>
<keyword evidence="3" id="KW-0597">Phosphoprotein</keyword>
<name>A0A2N5NKM3_MEDGN</name>
<accession>A0A2N5NKM3</accession>
<evidence type="ECO:0000256" key="2">
    <source>
        <dbReference type="ARBA" id="ARBA00012438"/>
    </source>
</evidence>
<dbReference type="SUPFAM" id="SSF55874">
    <property type="entry name" value="ATPase domain of HSP90 chaperone/DNA topoisomerase II/histidine kinase"/>
    <property type="match status" value="1"/>
</dbReference>
<keyword evidence="5 9" id="KW-0418">Kinase</keyword>
<dbReference type="InterPro" id="IPR005467">
    <property type="entry name" value="His_kinase_dom"/>
</dbReference>
<organism evidence="9 11">
    <name type="scientific">Mediterraneibacter gnavus</name>
    <name type="common">Ruminococcus gnavus</name>
    <dbReference type="NCBI Taxonomy" id="33038"/>
    <lineage>
        <taxon>Bacteria</taxon>
        <taxon>Bacillati</taxon>
        <taxon>Bacillota</taxon>
        <taxon>Clostridia</taxon>
        <taxon>Lachnospirales</taxon>
        <taxon>Lachnospiraceae</taxon>
        <taxon>Mediterraneibacter</taxon>
    </lineage>
</organism>
<dbReference type="PANTHER" id="PTHR43711">
    <property type="entry name" value="TWO-COMPONENT HISTIDINE KINASE"/>
    <property type="match status" value="1"/>
</dbReference>
<dbReference type="CDD" id="cd00082">
    <property type="entry name" value="HisKA"/>
    <property type="match status" value="1"/>
</dbReference>
<dbReference type="RefSeq" id="WP_101871092.1">
    <property type="nucleotide sequence ID" value="NZ_CACRUK010000019.1"/>
</dbReference>
<dbReference type="PANTHER" id="PTHR43711:SF1">
    <property type="entry name" value="HISTIDINE KINASE 1"/>
    <property type="match status" value="1"/>
</dbReference>
<dbReference type="EMBL" id="JAPZED010000002">
    <property type="protein sequence ID" value="MCZ7693139.1"/>
    <property type="molecule type" value="Genomic_DNA"/>
</dbReference>
<gene>
    <name evidence="9" type="ORF">CDL18_04065</name>
    <name evidence="10" type="ORF">CDL26_12215</name>
    <name evidence="8" type="ORF">O8D18_03635</name>
</gene>
<protein>
    <recommendedName>
        <fullName evidence="2">histidine kinase</fullName>
        <ecNumber evidence="2">2.7.13.3</ecNumber>
    </recommendedName>
</protein>
<sequence>MLYNIDINKMNKLMSNNEDARQIIPQLLRNHRNTISTISHEIRNPLTLVSSALQVMEKQNPELKDIPHWSQVMGDVDFIIQLLEELSAFNSSNELYYSVFSIEQLLKNVAISFAISLDTNEADIEFSSSISDSLGEFTGDKIKLQELVLNLLKNAEEAITEQGSIHLAASRSGDIITITCTDTGCGITPEQMECIFQPFVTYKQGGTGLGLAFSRKIAEAHEGTLTAVSTPQESTTFTVTLPV</sequence>
<evidence type="ECO:0000313" key="9">
    <source>
        <dbReference type="EMBL" id="PLT56846.1"/>
    </source>
</evidence>
<evidence type="ECO:0000313" key="12">
    <source>
        <dbReference type="Proteomes" id="UP000234891"/>
    </source>
</evidence>
<dbReference type="Proteomes" id="UP000234849">
    <property type="component" value="Unassembled WGS sequence"/>
</dbReference>
<dbReference type="Proteomes" id="UP001148455">
    <property type="component" value="Unassembled WGS sequence"/>
</dbReference>
<dbReference type="Proteomes" id="UP000234891">
    <property type="component" value="Unassembled WGS sequence"/>
</dbReference>
<dbReference type="EC" id="2.7.13.3" evidence="2"/>
<evidence type="ECO:0000256" key="1">
    <source>
        <dbReference type="ARBA" id="ARBA00000085"/>
    </source>
</evidence>
<comment type="caution">
    <text evidence="9">The sequence shown here is derived from an EMBL/GenBank/DDBJ whole genome shotgun (WGS) entry which is preliminary data.</text>
</comment>
<dbReference type="PROSITE" id="PS50109">
    <property type="entry name" value="HIS_KIN"/>
    <property type="match status" value="1"/>
</dbReference>
<evidence type="ECO:0000256" key="5">
    <source>
        <dbReference type="ARBA" id="ARBA00022777"/>
    </source>
</evidence>
<dbReference type="InterPro" id="IPR003661">
    <property type="entry name" value="HisK_dim/P_dom"/>
</dbReference>
<dbReference type="EMBL" id="NIHS01000024">
    <property type="protein sequence ID" value="PLT71448.1"/>
    <property type="molecule type" value="Genomic_DNA"/>
</dbReference>
<dbReference type="Gene3D" id="3.30.565.10">
    <property type="entry name" value="Histidine kinase-like ATPase, C-terminal domain"/>
    <property type="match status" value="1"/>
</dbReference>
<dbReference type="PRINTS" id="PR00344">
    <property type="entry name" value="BCTRLSENSOR"/>
</dbReference>
<comment type="catalytic activity">
    <reaction evidence="1">
        <text>ATP + protein L-histidine = ADP + protein N-phospho-L-histidine.</text>
        <dbReference type="EC" id="2.7.13.3"/>
    </reaction>
</comment>
<dbReference type="AlphaFoldDB" id="A0A2N5NKM3"/>
<reference evidence="8" key="2">
    <citation type="submission" date="2022-12" db="EMBL/GenBank/DDBJ databases">
        <title>Genome of R. gnavus strain RSHDN_123.</title>
        <authorList>
            <person name="Abdugheni R."/>
        </authorList>
    </citation>
    <scope>NUCLEOTIDE SEQUENCE</scope>
    <source>
        <strain evidence="8">RSHDN_123</strain>
    </source>
</reference>
<dbReference type="Pfam" id="PF00512">
    <property type="entry name" value="HisKA"/>
    <property type="match status" value="1"/>
</dbReference>
<dbReference type="InterPro" id="IPR036097">
    <property type="entry name" value="HisK_dim/P_sf"/>
</dbReference>
<keyword evidence="6" id="KW-0902">Two-component regulatory system</keyword>
<evidence type="ECO:0000313" key="10">
    <source>
        <dbReference type="EMBL" id="PLT71448.1"/>
    </source>
</evidence>
<evidence type="ECO:0000313" key="8">
    <source>
        <dbReference type="EMBL" id="MCZ7693139.1"/>
    </source>
</evidence>
<proteinExistence type="predicted"/>
<dbReference type="InterPro" id="IPR050736">
    <property type="entry name" value="Sensor_HK_Regulatory"/>
</dbReference>